<evidence type="ECO:0000256" key="4">
    <source>
        <dbReference type="SAM" id="SignalP"/>
    </source>
</evidence>
<feature type="chain" id="PRO_5002139447" evidence="4">
    <location>
        <begin position="38"/>
        <end position="427"/>
    </location>
</feature>
<feature type="signal peptide" evidence="4">
    <location>
        <begin position="1"/>
        <end position="37"/>
    </location>
</feature>
<reference evidence="5 6" key="2">
    <citation type="submission" date="2015-01" db="EMBL/GenBank/DDBJ databases">
        <authorList>
            <consortium name="NBRP consortium"/>
            <person name="Sawabe T."/>
            <person name="Meirelles P."/>
            <person name="Feng G."/>
            <person name="Sayaka M."/>
            <person name="Hattori M."/>
            <person name="Ohkuma M."/>
        </authorList>
    </citation>
    <scope>NUCLEOTIDE SEQUENCE [LARGE SCALE GENOMIC DNA]</scope>
    <source>
        <strain evidence="6">JCM 19231</strain>
    </source>
</reference>
<name>A0A0B8NU83_9VIBR</name>
<evidence type="ECO:0000313" key="5">
    <source>
        <dbReference type="EMBL" id="GAM57391.1"/>
    </source>
</evidence>
<dbReference type="InterPro" id="IPR006059">
    <property type="entry name" value="SBP"/>
</dbReference>
<dbReference type="PANTHER" id="PTHR30061">
    <property type="entry name" value="MALTOSE-BINDING PERIPLASMIC PROTEIN"/>
    <property type="match status" value="1"/>
</dbReference>
<reference evidence="5 6" key="1">
    <citation type="submission" date="2015-01" db="EMBL/GenBank/DDBJ databases">
        <title>Vibrio sp. C1 JCM 19231 whole genome shotgun sequence.</title>
        <authorList>
            <person name="Sawabe T."/>
            <person name="Meirelles P."/>
            <person name="Feng G."/>
            <person name="Sayaka M."/>
            <person name="Hattori M."/>
            <person name="Ohkuma M."/>
        </authorList>
    </citation>
    <scope>NUCLEOTIDE SEQUENCE [LARGE SCALE GENOMIC DNA]</scope>
    <source>
        <strain evidence="6">JCM 19231</strain>
    </source>
</reference>
<dbReference type="PANTHER" id="PTHR30061:SF50">
    <property type="entry name" value="MALTOSE_MALTODEXTRIN-BINDING PERIPLASMIC PROTEIN"/>
    <property type="match status" value="1"/>
</dbReference>
<dbReference type="GO" id="GO:0015768">
    <property type="term" value="P:maltose transport"/>
    <property type="evidence" value="ECO:0007669"/>
    <property type="project" value="TreeGrafter"/>
</dbReference>
<dbReference type="GO" id="GO:0055052">
    <property type="term" value="C:ATP-binding cassette (ABC) transporter complex, substrate-binding subunit-containing"/>
    <property type="evidence" value="ECO:0007669"/>
    <property type="project" value="TreeGrafter"/>
</dbReference>
<dbReference type="Pfam" id="PF01547">
    <property type="entry name" value="SBP_bac_1"/>
    <property type="match status" value="1"/>
</dbReference>
<dbReference type="GO" id="GO:0042956">
    <property type="term" value="P:maltodextrin transmembrane transport"/>
    <property type="evidence" value="ECO:0007669"/>
    <property type="project" value="TreeGrafter"/>
</dbReference>
<dbReference type="EMBL" id="BBRZ01000052">
    <property type="protein sequence ID" value="GAM57391.1"/>
    <property type="molecule type" value="Genomic_DNA"/>
</dbReference>
<gene>
    <name evidence="5" type="ORF">JCM19231_3393</name>
</gene>
<keyword evidence="6" id="KW-1185">Reference proteome</keyword>
<dbReference type="AlphaFoldDB" id="A0A0B8NU83"/>
<dbReference type="GO" id="GO:1901982">
    <property type="term" value="F:maltose binding"/>
    <property type="evidence" value="ECO:0007669"/>
    <property type="project" value="TreeGrafter"/>
</dbReference>
<dbReference type="Proteomes" id="UP000031671">
    <property type="component" value="Unassembled WGS sequence"/>
</dbReference>
<accession>A0A0B8NU83</accession>
<keyword evidence="2" id="KW-0813">Transport</keyword>
<comment type="similarity">
    <text evidence="1">Belongs to the bacterial solute-binding protein 1 family.</text>
</comment>
<evidence type="ECO:0000256" key="2">
    <source>
        <dbReference type="ARBA" id="ARBA00022448"/>
    </source>
</evidence>
<evidence type="ECO:0000256" key="1">
    <source>
        <dbReference type="ARBA" id="ARBA00008520"/>
    </source>
</evidence>
<proteinExistence type="inferred from homology"/>
<protein>
    <submittedName>
        <fullName evidence="5">Extracellular solute-binding protein, family 1</fullName>
    </submittedName>
</protein>
<dbReference type="SUPFAM" id="SSF53850">
    <property type="entry name" value="Periplasmic binding protein-like II"/>
    <property type="match status" value="1"/>
</dbReference>
<evidence type="ECO:0000256" key="3">
    <source>
        <dbReference type="ARBA" id="ARBA00022729"/>
    </source>
</evidence>
<comment type="caution">
    <text evidence="5">The sequence shown here is derived from an EMBL/GenBank/DDBJ whole genome shotgun (WGS) entry which is preliminary data.</text>
</comment>
<evidence type="ECO:0000313" key="6">
    <source>
        <dbReference type="Proteomes" id="UP000031671"/>
    </source>
</evidence>
<dbReference type="Gene3D" id="3.40.190.10">
    <property type="entry name" value="Periplasmic binding protein-like II"/>
    <property type="match status" value="1"/>
</dbReference>
<sequence length="427" mass="46674">MHNAPQFERKQRFEGNMKKSLLAASLLAAGLSTSALANTEVTIAGWGGNDVVVLNKLVNEVLVDDFKKAGIEIKYRAVEGDFSQYITNALSAGTAPDAFYMDVAFANTFINSGKVQANSANLSNVSQSMIPSLNTAFEANGEQYGLAKDFNTIALQYNKDIFDDAEVEYPTNQDSWDDLRKKLVEVKEVLGDEVAGICVMPDYARFGPFALATGWKPFNEQGKTVLDDNFKRAFEFYTNLVTKDEVGILATDLGQGWGGGCFGTEETAVALEGNWISGYLRDKAPNLPYGTTLMPTDPKTGERGNLLFTVAWAVNADGKNVEATQKAVEILTSKKAQEWVLDAGLALPSREGLSKSEFFEQTDSESVLAKQVFDGARTGHVEPFAFRQYGAAWMTPINEALNSVLLGQMSQDEALKIAQKKYDSMTK</sequence>
<keyword evidence="3 4" id="KW-0732">Signal</keyword>
<organism evidence="5 6">
    <name type="scientific">Vibrio ishigakensis</name>
    <dbReference type="NCBI Taxonomy" id="1481914"/>
    <lineage>
        <taxon>Bacteria</taxon>
        <taxon>Pseudomonadati</taxon>
        <taxon>Pseudomonadota</taxon>
        <taxon>Gammaproteobacteria</taxon>
        <taxon>Vibrionales</taxon>
        <taxon>Vibrionaceae</taxon>
        <taxon>Vibrio</taxon>
    </lineage>
</organism>